<accession>A0A1H4QRT4</accession>
<organism evidence="2 3">
    <name type="scientific">Bradyrhizobium erythrophlei</name>
    <dbReference type="NCBI Taxonomy" id="1437360"/>
    <lineage>
        <taxon>Bacteria</taxon>
        <taxon>Pseudomonadati</taxon>
        <taxon>Pseudomonadota</taxon>
        <taxon>Alphaproteobacteria</taxon>
        <taxon>Hyphomicrobiales</taxon>
        <taxon>Nitrobacteraceae</taxon>
        <taxon>Bradyrhizobium</taxon>
    </lineage>
</organism>
<dbReference type="InterPro" id="IPR012337">
    <property type="entry name" value="RNaseH-like_sf"/>
</dbReference>
<dbReference type="InterPro" id="IPR036397">
    <property type="entry name" value="RNaseH_sf"/>
</dbReference>
<name>A0A1H4QRT4_9BRAD</name>
<dbReference type="AlphaFoldDB" id="A0A1H4QRT4"/>
<evidence type="ECO:0000313" key="2">
    <source>
        <dbReference type="EMBL" id="SEC22247.1"/>
    </source>
</evidence>
<feature type="domain" description="Integrase catalytic" evidence="1">
    <location>
        <begin position="118"/>
        <end position="309"/>
    </location>
</feature>
<dbReference type="PROSITE" id="PS50994">
    <property type="entry name" value="INTEGRASE"/>
    <property type="match status" value="1"/>
</dbReference>
<proteinExistence type="predicted"/>
<dbReference type="NCBIfam" id="NF033577">
    <property type="entry name" value="transpos_IS481"/>
    <property type="match status" value="1"/>
</dbReference>
<dbReference type="InterPro" id="IPR009057">
    <property type="entry name" value="Homeodomain-like_sf"/>
</dbReference>
<evidence type="ECO:0000313" key="3">
    <source>
        <dbReference type="Proteomes" id="UP000198992"/>
    </source>
</evidence>
<sequence>MELNLHANATTTPKTRAYIQRSKKSVAQLAAELGVSETTIYRWRGRTTVGDRSHRPNNLTTSLSAVEERAVCELRTSLQLPLDDIVEVMQRCINAKLSRSAIHRCLQRNGISRLAKPDKPKPGIFETASIGFIHIDVKYLPALQRRTSYAFVAIDRATRYVFVEIHSRRDGATATGFLKRFPADFPHEVHTILTDNGAEFTDRFAVDKKNKPVGKPSGDHPFDQLCKQRGIQHRLTKPYHPQTNGLVERFNRRIAEAIGREQKRGSARRTFIDHADRDAFIAKFVHDYNRTRLKCLGYLAPMQALANHTGPNTFAGTTIGMQDAPHIRCRPGEGQDPLPQISIGARRWGRDHAHQRMWWLWVLAFARTTNGESPAYKAGPVIPHSTPSRQLPSAARAQLLVRFQPGHREQMVEDFEFVALSEFGELGRGRCDQDQGVIRAALPTWLVAFRSPSAGRLGLPPTPCAAQKA</sequence>
<dbReference type="PANTHER" id="PTHR35004:SF6">
    <property type="entry name" value="TRANSPOSASE"/>
    <property type="match status" value="1"/>
</dbReference>
<dbReference type="InterPro" id="IPR047656">
    <property type="entry name" value="IS481-like_transpos"/>
</dbReference>
<dbReference type="Pfam" id="PF00665">
    <property type="entry name" value="rve"/>
    <property type="match status" value="1"/>
</dbReference>
<dbReference type="InterPro" id="IPR001584">
    <property type="entry name" value="Integrase_cat-core"/>
</dbReference>
<dbReference type="SUPFAM" id="SSF46689">
    <property type="entry name" value="Homeodomain-like"/>
    <property type="match status" value="1"/>
</dbReference>
<reference evidence="2 3" key="1">
    <citation type="submission" date="2016-10" db="EMBL/GenBank/DDBJ databases">
        <authorList>
            <person name="de Groot N.N."/>
        </authorList>
    </citation>
    <scope>NUCLEOTIDE SEQUENCE [LARGE SCALE GENOMIC DNA]</scope>
    <source>
        <strain evidence="2 3">MT12</strain>
    </source>
</reference>
<gene>
    <name evidence="2" type="ORF">SAMN05444164_1322</name>
</gene>
<dbReference type="PANTHER" id="PTHR35004">
    <property type="entry name" value="TRANSPOSASE RV3428C-RELATED"/>
    <property type="match status" value="1"/>
</dbReference>
<dbReference type="Proteomes" id="UP000198992">
    <property type="component" value="Unassembled WGS sequence"/>
</dbReference>
<protein>
    <submittedName>
        <fullName evidence="2">Transposase and inactivated derivatives, IS30 family</fullName>
    </submittedName>
</protein>
<dbReference type="Gene3D" id="3.30.420.10">
    <property type="entry name" value="Ribonuclease H-like superfamily/Ribonuclease H"/>
    <property type="match status" value="1"/>
</dbReference>
<dbReference type="GO" id="GO:0015074">
    <property type="term" value="P:DNA integration"/>
    <property type="evidence" value="ECO:0007669"/>
    <property type="project" value="InterPro"/>
</dbReference>
<evidence type="ECO:0000259" key="1">
    <source>
        <dbReference type="PROSITE" id="PS50994"/>
    </source>
</evidence>
<dbReference type="SUPFAM" id="SSF53098">
    <property type="entry name" value="Ribonuclease H-like"/>
    <property type="match status" value="1"/>
</dbReference>
<dbReference type="GO" id="GO:0003676">
    <property type="term" value="F:nucleic acid binding"/>
    <property type="evidence" value="ECO:0007669"/>
    <property type="project" value="InterPro"/>
</dbReference>
<dbReference type="EMBL" id="FNTH01000001">
    <property type="protein sequence ID" value="SEC22247.1"/>
    <property type="molecule type" value="Genomic_DNA"/>
</dbReference>